<evidence type="ECO:0000256" key="2">
    <source>
        <dbReference type="ARBA" id="ARBA00008472"/>
    </source>
</evidence>
<evidence type="ECO:0000313" key="15">
    <source>
        <dbReference type="Proteomes" id="UP000011067"/>
    </source>
</evidence>
<evidence type="ECO:0000256" key="3">
    <source>
        <dbReference type="ARBA" id="ARBA00022448"/>
    </source>
</evidence>
<dbReference type="EMBL" id="CP003903">
    <property type="protein sequence ID" value="AGC03768.1"/>
    <property type="molecule type" value="Genomic_DNA"/>
</dbReference>
<dbReference type="InterPro" id="IPR000440">
    <property type="entry name" value="NADH_UbQ/plastoQ_OxRdtase_su3"/>
</dbReference>
<keyword evidence="8 12" id="KW-1133">Transmembrane helix</keyword>
<evidence type="ECO:0000256" key="9">
    <source>
        <dbReference type="ARBA" id="ARBA00023027"/>
    </source>
</evidence>
<reference evidence="14 15" key="1">
    <citation type="journal article" date="2013" name="Genome Biol. Evol.">
        <title>Sequence context of indel mutations and their effect on protein evolution in a bacterial endosymbiont.</title>
        <authorList>
            <person name="Williams L.E."/>
            <person name="Wernegreen J.J."/>
        </authorList>
    </citation>
    <scope>NUCLEOTIDE SEQUENCE [LARGE SCALE GENOMIC DNA]</scope>
    <source>
        <strain evidence="14 15">640</strain>
    </source>
</reference>
<evidence type="ECO:0000256" key="4">
    <source>
        <dbReference type="ARBA" id="ARBA00022475"/>
    </source>
</evidence>
<organism evidence="14 15">
    <name type="scientific">Candidatus Blochmanniella chromaiodes str. 640</name>
    <dbReference type="NCBI Taxonomy" id="1240471"/>
    <lineage>
        <taxon>Bacteria</taxon>
        <taxon>Pseudomonadati</taxon>
        <taxon>Pseudomonadota</taxon>
        <taxon>Gammaproteobacteria</taxon>
        <taxon>Enterobacterales</taxon>
        <taxon>Enterobacteriaceae</taxon>
        <taxon>ant endosymbionts</taxon>
        <taxon>Candidatus Blochmanniella</taxon>
    </lineage>
</organism>
<comment type="function">
    <text evidence="12">NDH-1 shuttles electrons from NADH, via FMN and iron-sulfur (Fe-S) centers, to quinones in the respiratory chain. The immediate electron acceptor for the enzyme in this species is believed to be ubiquinone. Couples the redox reaction to proton translocation (for every two electrons transferred, four hydrogen ions are translocated across the cytoplasmic membrane), and thus conserves the redox energy in a proton gradient.</text>
</comment>
<evidence type="ECO:0000256" key="8">
    <source>
        <dbReference type="ARBA" id="ARBA00022989"/>
    </source>
</evidence>
<evidence type="ECO:0000256" key="1">
    <source>
        <dbReference type="ARBA" id="ARBA00004141"/>
    </source>
</evidence>
<dbReference type="InterPro" id="IPR023043">
    <property type="entry name" value="NAD(P)H_OxRDtase_bac/plastid"/>
</dbReference>
<evidence type="ECO:0000256" key="12">
    <source>
        <dbReference type="HAMAP-Rule" id="MF_01394"/>
    </source>
</evidence>
<dbReference type="Gene3D" id="1.20.58.1610">
    <property type="entry name" value="NADH:ubiquinone/plastoquinone oxidoreductase, chain 3"/>
    <property type="match status" value="1"/>
</dbReference>
<evidence type="ECO:0000256" key="5">
    <source>
        <dbReference type="ARBA" id="ARBA00022692"/>
    </source>
</evidence>
<proteinExistence type="inferred from homology"/>
<evidence type="ECO:0000313" key="14">
    <source>
        <dbReference type="EMBL" id="AGC03768.1"/>
    </source>
</evidence>
<keyword evidence="5 12" id="KW-0812">Transmembrane</keyword>
<dbReference type="PANTHER" id="PTHR11058">
    <property type="entry name" value="NADH-UBIQUINONE OXIDOREDUCTASE CHAIN 3"/>
    <property type="match status" value="1"/>
</dbReference>
<dbReference type="Proteomes" id="UP000011067">
    <property type="component" value="Chromosome"/>
</dbReference>
<sequence>MCDIYHWGLIAFIVGILFLCIFMLSCGYFLGGCSSSHSKNVPFESGIKSIGNARIQFSVKFYLIAMFFVIFDVEGIYVYAWAISVRDVGWIGFSEIFIFIFILLVSLIYLIRIGMFDWIEQSSRYVHCVDFFDIDTSRYLKKVIKGSRYEIYFNDSSNR</sequence>
<keyword evidence="11 12" id="KW-0472">Membrane</keyword>
<evidence type="ECO:0000256" key="6">
    <source>
        <dbReference type="ARBA" id="ARBA00022719"/>
    </source>
</evidence>
<keyword evidence="3 12" id="KW-0813">Transport</keyword>
<dbReference type="HAMAP" id="MF_01394">
    <property type="entry name" value="NDH1_NuoA"/>
    <property type="match status" value="1"/>
</dbReference>
<evidence type="ECO:0000256" key="13">
    <source>
        <dbReference type="RuleBase" id="RU003639"/>
    </source>
</evidence>
<keyword evidence="10 12" id="KW-0830">Ubiquinone</keyword>
<feature type="transmembrane region" description="Helical" evidence="12">
    <location>
        <begin position="61"/>
        <end position="82"/>
    </location>
</feature>
<keyword evidence="15" id="KW-1185">Reference proteome</keyword>
<feature type="transmembrane region" description="Helical" evidence="12">
    <location>
        <begin position="88"/>
        <end position="111"/>
    </location>
</feature>
<keyword evidence="9 12" id="KW-0520">NAD</keyword>
<comment type="subcellular location">
    <subcellularLocation>
        <location evidence="12 13">Cell membrane</location>
        <topology evidence="12 13">Multi-pass membrane protein</topology>
    </subcellularLocation>
    <subcellularLocation>
        <location evidence="1">Membrane</location>
        <topology evidence="1">Multi-pass membrane protein</topology>
    </subcellularLocation>
</comment>
<keyword evidence="4 12" id="KW-1003">Cell membrane</keyword>
<evidence type="ECO:0000256" key="10">
    <source>
        <dbReference type="ARBA" id="ARBA00023075"/>
    </source>
</evidence>
<dbReference type="PANTHER" id="PTHR11058:SF21">
    <property type="entry name" value="NADH-QUINONE OXIDOREDUCTASE SUBUNIT A"/>
    <property type="match status" value="1"/>
</dbReference>
<dbReference type="Pfam" id="PF00507">
    <property type="entry name" value="Oxidored_q4"/>
    <property type="match status" value="1"/>
</dbReference>
<keyword evidence="6 12" id="KW-0874">Quinone</keyword>
<dbReference type="InterPro" id="IPR038430">
    <property type="entry name" value="NDAH_ubi_oxred_su3_sf"/>
</dbReference>
<dbReference type="EC" id="7.1.1.-" evidence="12"/>
<protein>
    <recommendedName>
        <fullName evidence="12">NADH-quinone oxidoreductase subunit A</fullName>
        <ecNumber evidence="12">7.1.1.-</ecNumber>
    </recommendedName>
    <alternativeName>
        <fullName evidence="12">NADH dehydrogenase I subunit A</fullName>
    </alternativeName>
    <alternativeName>
        <fullName evidence="12">NDH-1 subunit A</fullName>
    </alternativeName>
    <alternativeName>
        <fullName evidence="12">NUO1</fullName>
    </alternativeName>
</protein>
<comment type="catalytic activity">
    <reaction evidence="12 13">
        <text>a quinone + NADH + 5 H(+)(in) = a quinol + NAD(+) + 4 H(+)(out)</text>
        <dbReference type="Rhea" id="RHEA:57888"/>
        <dbReference type="ChEBI" id="CHEBI:15378"/>
        <dbReference type="ChEBI" id="CHEBI:24646"/>
        <dbReference type="ChEBI" id="CHEBI:57540"/>
        <dbReference type="ChEBI" id="CHEBI:57945"/>
        <dbReference type="ChEBI" id="CHEBI:132124"/>
    </reaction>
</comment>
<comment type="subunit">
    <text evidence="12">NDH-1 is composed of 13 different subunits. Subunits NuoA, H, J, K, L, M, N constitute the membrane sector of the complex.</text>
</comment>
<accession>A0ABM5NDK7</accession>
<comment type="similarity">
    <text evidence="2 12 13">Belongs to the complex I subunit 3 family.</text>
</comment>
<name>A0ABM5NDK7_9ENTR</name>
<evidence type="ECO:0000256" key="11">
    <source>
        <dbReference type="ARBA" id="ARBA00023136"/>
    </source>
</evidence>
<keyword evidence="7 12" id="KW-1278">Translocase</keyword>
<gene>
    <name evidence="12 14" type="primary">nuoA</name>
    <name evidence="14" type="ORF">BCHRO640_524</name>
</gene>
<feature type="transmembrane region" description="Helical" evidence="12">
    <location>
        <begin position="6"/>
        <end position="30"/>
    </location>
</feature>
<evidence type="ECO:0000256" key="7">
    <source>
        <dbReference type="ARBA" id="ARBA00022967"/>
    </source>
</evidence>